<dbReference type="Proteomes" id="UP000654918">
    <property type="component" value="Unassembled WGS sequence"/>
</dbReference>
<protein>
    <submittedName>
        <fullName evidence="2">Uncharacterized protein</fullName>
    </submittedName>
</protein>
<evidence type="ECO:0000313" key="3">
    <source>
        <dbReference type="Proteomes" id="UP000654918"/>
    </source>
</evidence>
<dbReference type="EMBL" id="WIGO01000047">
    <property type="protein sequence ID" value="KAF6834556.1"/>
    <property type="molecule type" value="Genomic_DNA"/>
</dbReference>
<feature type="chain" id="PRO_5034416558" evidence="1">
    <location>
        <begin position="22"/>
        <end position="237"/>
    </location>
</feature>
<keyword evidence="3" id="KW-1185">Reference proteome</keyword>
<proteinExistence type="predicted"/>
<evidence type="ECO:0000313" key="2">
    <source>
        <dbReference type="EMBL" id="KAF6834556.1"/>
    </source>
</evidence>
<keyword evidence="1" id="KW-0732">Signal</keyword>
<accession>A0A8H6NJA2</accession>
<feature type="signal peptide" evidence="1">
    <location>
        <begin position="1"/>
        <end position="21"/>
    </location>
</feature>
<gene>
    <name evidence="2" type="ORF">CPLU01_04841</name>
</gene>
<reference evidence="2" key="1">
    <citation type="journal article" date="2020" name="Phytopathology">
        <title>Genome Sequence Resources of Colletotrichum truncatum, C. plurivorum, C. musicola, and C. sojae: Four Species Pathogenic to Soybean (Glycine max).</title>
        <authorList>
            <person name="Rogerio F."/>
            <person name="Boufleur T.R."/>
            <person name="Ciampi-Guillardi M."/>
            <person name="Sukno S.A."/>
            <person name="Thon M.R."/>
            <person name="Massola Junior N.S."/>
            <person name="Baroncelli R."/>
        </authorList>
    </citation>
    <scope>NUCLEOTIDE SEQUENCE</scope>
    <source>
        <strain evidence="2">LFN00145</strain>
    </source>
</reference>
<organism evidence="2 3">
    <name type="scientific">Colletotrichum plurivorum</name>
    <dbReference type="NCBI Taxonomy" id="2175906"/>
    <lineage>
        <taxon>Eukaryota</taxon>
        <taxon>Fungi</taxon>
        <taxon>Dikarya</taxon>
        <taxon>Ascomycota</taxon>
        <taxon>Pezizomycotina</taxon>
        <taxon>Sordariomycetes</taxon>
        <taxon>Hypocreomycetidae</taxon>
        <taxon>Glomerellales</taxon>
        <taxon>Glomerellaceae</taxon>
        <taxon>Colletotrichum</taxon>
        <taxon>Colletotrichum orchidearum species complex</taxon>
    </lineage>
</organism>
<comment type="caution">
    <text evidence="2">The sequence shown here is derived from an EMBL/GenBank/DDBJ whole genome shotgun (WGS) entry which is preliminary data.</text>
</comment>
<name>A0A8H6NJA2_9PEZI</name>
<evidence type="ECO:0000256" key="1">
    <source>
        <dbReference type="SAM" id="SignalP"/>
    </source>
</evidence>
<sequence length="237" mass="25336">MQLTNFVAGLVSALMISGAAAFPSELAGRSVVSQCVSGNDCCFSTKGACDRQSKSYTERYIACPRISYCPSLGVSWENCWDVLCFDVTATMGDQRSIHGCPATLGSDGSSHAGPAPAPIVVWDRTESSAISTPILGFPVLYPSGSFGLLRAFESVNVRLPPRHGRNGAYQRLLSRVSDHHGQRLPSNGSVKLIAPTGWARSRVATGFAPGDAFDDATRMGMVRMDDGRSEKKTRSLL</sequence>
<dbReference type="AlphaFoldDB" id="A0A8H6NJA2"/>